<keyword evidence="3 4" id="KW-0413">Isomerase</keyword>
<proteinExistence type="inferred from homology"/>
<dbReference type="GO" id="GO:0031119">
    <property type="term" value="P:tRNA pseudouridine synthesis"/>
    <property type="evidence" value="ECO:0007669"/>
    <property type="project" value="UniProtKB-UniRule"/>
</dbReference>
<gene>
    <name evidence="4 9" type="primary">truA</name>
    <name evidence="9" type="ORF">FUA24_01745</name>
</gene>
<comment type="caution">
    <text evidence="4">Lacks conserved residue(s) required for the propagation of feature annotation.</text>
</comment>
<evidence type="ECO:0000256" key="1">
    <source>
        <dbReference type="ARBA" id="ARBA00009375"/>
    </source>
</evidence>
<comment type="catalytic activity">
    <reaction evidence="4 7">
        <text>uridine(38/39/40) in tRNA = pseudouridine(38/39/40) in tRNA</text>
        <dbReference type="Rhea" id="RHEA:22376"/>
        <dbReference type="Rhea" id="RHEA-COMP:10085"/>
        <dbReference type="Rhea" id="RHEA-COMP:10087"/>
        <dbReference type="ChEBI" id="CHEBI:65314"/>
        <dbReference type="ChEBI" id="CHEBI:65315"/>
        <dbReference type="EC" id="5.4.99.12"/>
    </reaction>
</comment>
<accession>A0A5D0JAN6</accession>
<dbReference type="SUPFAM" id="SSF55120">
    <property type="entry name" value="Pseudouridine synthase"/>
    <property type="match status" value="1"/>
</dbReference>
<evidence type="ECO:0000256" key="6">
    <source>
        <dbReference type="PIRSR" id="PIRSR001430-2"/>
    </source>
</evidence>
<dbReference type="InterPro" id="IPR001406">
    <property type="entry name" value="PsdUridine_synth_TruA"/>
</dbReference>
<feature type="binding site" evidence="4 6">
    <location>
        <position position="114"/>
    </location>
    <ligand>
        <name>substrate</name>
    </ligand>
</feature>
<evidence type="ECO:0000256" key="2">
    <source>
        <dbReference type="ARBA" id="ARBA00022694"/>
    </source>
</evidence>
<comment type="similarity">
    <text evidence="1 4 7">Belongs to the tRNA pseudouridine synthase TruA family.</text>
</comment>
<evidence type="ECO:0000259" key="8">
    <source>
        <dbReference type="Pfam" id="PF01416"/>
    </source>
</evidence>
<dbReference type="GO" id="GO:0003723">
    <property type="term" value="F:RNA binding"/>
    <property type="evidence" value="ECO:0007669"/>
    <property type="project" value="InterPro"/>
</dbReference>
<evidence type="ECO:0000256" key="4">
    <source>
        <dbReference type="HAMAP-Rule" id="MF_00171"/>
    </source>
</evidence>
<evidence type="ECO:0000313" key="10">
    <source>
        <dbReference type="Proteomes" id="UP000323930"/>
    </source>
</evidence>
<comment type="function">
    <text evidence="4">Formation of pseudouridine at positions 38, 39 and 40 in the anticodon stem and loop of transfer RNAs.</text>
</comment>
<dbReference type="FunFam" id="3.30.70.580:FF:000001">
    <property type="entry name" value="tRNA pseudouridine synthase A"/>
    <property type="match status" value="1"/>
</dbReference>
<dbReference type="Gene3D" id="3.30.70.580">
    <property type="entry name" value="Pseudouridine synthase I, catalytic domain, N-terminal subdomain"/>
    <property type="match status" value="1"/>
</dbReference>
<dbReference type="GO" id="GO:0160147">
    <property type="term" value="F:tRNA pseudouridine(38-40) synthase activity"/>
    <property type="evidence" value="ECO:0007669"/>
    <property type="project" value="UniProtKB-EC"/>
</dbReference>
<name>A0A5D0JAN6_9FLAO</name>
<feature type="active site" description="Nucleophile" evidence="4 5">
    <location>
        <position position="56"/>
    </location>
</feature>
<evidence type="ECO:0000313" key="9">
    <source>
        <dbReference type="EMBL" id="TYA92180.1"/>
    </source>
</evidence>
<dbReference type="OrthoDB" id="9811823at2"/>
<dbReference type="CDD" id="cd02570">
    <property type="entry name" value="PseudoU_synth_EcTruA"/>
    <property type="match status" value="1"/>
</dbReference>
<keyword evidence="10" id="KW-1185">Reference proteome</keyword>
<feature type="domain" description="Pseudouridine synthase I TruA alpha/beta" evidence="8">
    <location>
        <begin position="13"/>
        <end position="108"/>
    </location>
</feature>
<comment type="caution">
    <text evidence="9">The sequence shown here is derived from an EMBL/GenBank/DDBJ whole genome shotgun (WGS) entry which is preliminary data.</text>
</comment>
<comment type="subunit">
    <text evidence="4">Homodimer.</text>
</comment>
<dbReference type="InterPro" id="IPR020095">
    <property type="entry name" value="PsdUridine_synth_TruA_C"/>
</dbReference>
<protein>
    <recommendedName>
        <fullName evidence="4">tRNA pseudouridine synthase A</fullName>
        <ecNumber evidence="4">5.4.99.12</ecNumber>
    </recommendedName>
    <alternativeName>
        <fullName evidence="4">tRNA pseudouridine(38-40) synthase</fullName>
    </alternativeName>
    <alternativeName>
        <fullName evidence="4">tRNA pseudouridylate synthase I</fullName>
    </alternativeName>
    <alternativeName>
        <fullName evidence="4">tRNA-uridine isomerase I</fullName>
    </alternativeName>
</protein>
<dbReference type="HAMAP" id="MF_00171">
    <property type="entry name" value="TruA"/>
    <property type="match status" value="1"/>
</dbReference>
<dbReference type="PANTHER" id="PTHR11142">
    <property type="entry name" value="PSEUDOURIDYLATE SYNTHASE"/>
    <property type="match status" value="1"/>
</dbReference>
<keyword evidence="2 4" id="KW-0819">tRNA processing</keyword>
<dbReference type="EMBL" id="VSDQ01000163">
    <property type="protein sequence ID" value="TYA92180.1"/>
    <property type="molecule type" value="Genomic_DNA"/>
</dbReference>
<organism evidence="9 10">
    <name type="scientific">Seonamhaeicola marinus</name>
    <dbReference type="NCBI Taxonomy" id="1912246"/>
    <lineage>
        <taxon>Bacteria</taxon>
        <taxon>Pseudomonadati</taxon>
        <taxon>Bacteroidota</taxon>
        <taxon>Flavobacteriia</taxon>
        <taxon>Flavobacteriales</taxon>
        <taxon>Flavobacteriaceae</taxon>
    </lineage>
</organism>
<dbReference type="NCBIfam" id="TIGR00071">
    <property type="entry name" value="hisT_truA"/>
    <property type="match status" value="1"/>
</dbReference>
<evidence type="ECO:0000256" key="3">
    <source>
        <dbReference type="ARBA" id="ARBA00023235"/>
    </source>
</evidence>
<dbReference type="Proteomes" id="UP000323930">
    <property type="component" value="Unassembled WGS sequence"/>
</dbReference>
<dbReference type="InterPro" id="IPR020094">
    <property type="entry name" value="TruA/RsuA/RluB/E/F_N"/>
</dbReference>
<dbReference type="InterPro" id="IPR020103">
    <property type="entry name" value="PsdUridine_synth_cat_dom_sf"/>
</dbReference>
<feature type="domain" description="Pseudouridine synthase I TruA alpha/beta" evidence="8">
    <location>
        <begin position="153"/>
        <end position="247"/>
    </location>
</feature>
<dbReference type="EC" id="5.4.99.12" evidence="4"/>
<dbReference type="PANTHER" id="PTHR11142:SF0">
    <property type="entry name" value="TRNA PSEUDOURIDINE SYNTHASE-LIKE 1"/>
    <property type="match status" value="1"/>
</dbReference>
<dbReference type="PIRSF" id="PIRSF001430">
    <property type="entry name" value="tRNA_psdUrid_synth"/>
    <property type="match status" value="1"/>
</dbReference>
<reference evidence="9 10" key="1">
    <citation type="submission" date="2019-08" db="EMBL/GenBank/DDBJ databases">
        <title>Seonamhaeicola sediminis sp. nov., isolated from marine sediment.</title>
        <authorList>
            <person name="Cao W.R."/>
        </authorList>
    </citation>
    <scope>NUCLEOTIDE SEQUENCE [LARGE SCALE GENOMIC DNA]</scope>
    <source>
        <strain evidence="9 10">B011</strain>
    </source>
</reference>
<sequence>MYKNSLRYFIELSYNGSAYHGWQIQPKDISVQEVLEKALSTILKETISIVGAGRTDTGVHASQMFAHFDTGIKFAEQQLTYKLNSFLPKDIAIHKIFKVQPEAHARFDALSRTYLYRVSLKKSVFSYNNALYMKQDLDVDLMKEASKILFDYRDFQCFSKTNTDVKTYNCYIMAASWFFKDDELHFVVKADRFLRNMVRAIVGTMINIGLGKIDVEDLHQIIASKNRSEAGYSVPAHALYLTKVEYPDSIKLYD</sequence>
<dbReference type="InterPro" id="IPR020097">
    <property type="entry name" value="PsdUridine_synth_TruA_a/b_dom"/>
</dbReference>
<dbReference type="Pfam" id="PF01416">
    <property type="entry name" value="PseudoU_synth_1"/>
    <property type="match status" value="2"/>
</dbReference>
<evidence type="ECO:0000256" key="7">
    <source>
        <dbReference type="RuleBase" id="RU003792"/>
    </source>
</evidence>
<evidence type="ECO:0000256" key="5">
    <source>
        <dbReference type="PIRSR" id="PIRSR001430-1"/>
    </source>
</evidence>
<dbReference type="AlphaFoldDB" id="A0A5D0JAN6"/>
<dbReference type="Gene3D" id="3.30.70.660">
    <property type="entry name" value="Pseudouridine synthase I, catalytic domain, C-terminal subdomain"/>
    <property type="match status" value="1"/>
</dbReference>